<keyword evidence="2" id="KW-0238">DNA-binding</keyword>
<dbReference type="AlphaFoldDB" id="A0A2A5RW67"/>
<evidence type="ECO:0000313" key="6">
    <source>
        <dbReference type="EMBL" id="PCS05462.1"/>
    </source>
</evidence>
<comment type="caution">
    <text evidence="6">The sequence shown here is derived from an EMBL/GenBank/DDBJ whole genome shotgun (WGS) entry which is preliminary data.</text>
</comment>
<dbReference type="SUPFAM" id="SSF89082">
    <property type="entry name" value="Antibiotic binding domain of TipA-like multidrug resistance regulators"/>
    <property type="match status" value="1"/>
</dbReference>
<dbReference type="Pfam" id="PF13411">
    <property type="entry name" value="MerR_1"/>
    <property type="match status" value="1"/>
</dbReference>
<dbReference type="OrthoDB" id="9814833at2"/>
<evidence type="ECO:0000259" key="5">
    <source>
        <dbReference type="PROSITE" id="PS50937"/>
    </source>
</evidence>
<name>A0A2A5RW67_9LACT</name>
<dbReference type="PANTHER" id="PTHR30204">
    <property type="entry name" value="REDOX-CYCLING DRUG-SENSING TRANSCRIPTIONAL ACTIVATOR SOXR"/>
    <property type="match status" value="1"/>
</dbReference>
<dbReference type="PROSITE" id="PS50937">
    <property type="entry name" value="HTH_MERR_2"/>
    <property type="match status" value="1"/>
</dbReference>
<dbReference type="InterPro" id="IPR036244">
    <property type="entry name" value="TipA-like_antibiotic-bd"/>
</dbReference>
<keyword evidence="7" id="KW-1185">Reference proteome</keyword>
<keyword evidence="3" id="KW-0010">Activator</keyword>
<keyword evidence="1" id="KW-0805">Transcription regulation</keyword>
<proteinExistence type="predicted"/>
<dbReference type="Proteomes" id="UP000242246">
    <property type="component" value="Unassembled WGS sequence"/>
</dbReference>
<evidence type="ECO:0000313" key="7">
    <source>
        <dbReference type="Proteomes" id="UP000242246"/>
    </source>
</evidence>
<dbReference type="InterPro" id="IPR009061">
    <property type="entry name" value="DNA-bd_dom_put_sf"/>
</dbReference>
<sequence length="249" mass="28727">MHIKKVAKIAKVSVRTLQYYDEIGLLVPTRNKWNDYRDYSESDISKLQQICFFKTCGFTLTKIRDLLNSSSFDRRQAFDLQKTYLLQEKERIEVLLDTLERSIQEMTGDSSMTVAEKFNGFDFTKENAYAQEVRERWGDGAIEKTQAKLHSLDNSGKQNLSFKLTDFFTNLARLIDESPKSDQVQKEIDNLYQSFNEDLGYHYTLAAFAGVGALYISDMRFHDNLSQYADGFPEFLSAAISVYTAIRSL</sequence>
<dbReference type="Gene3D" id="1.10.1660.10">
    <property type="match status" value="1"/>
</dbReference>
<evidence type="ECO:0000256" key="3">
    <source>
        <dbReference type="ARBA" id="ARBA00023159"/>
    </source>
</evidence>
<dbReference type="EMBL" id="JXJX01000014">
    <property type="protein sequence ID" value="PCS05462.1"/>
    <property type="molecule type" value="Genomic_DNA"/>
</dbReference>
<reference evidence="6 7" key="1">
    <citation type="submission" date="2014-12" db="EMBL/GenBank/DDBJ databases">
        <title>Draft genome sequences of 10 type strains of Lactococcus.</title>
        <authorList>
            <person name="Sun Z."/>
            <person name="Zhong Z."/>
            <person name="Liu W."/>
            <person name="Zhang W."/>
            <person name="Zhang H."/>
        </authorList>
    </citation>
    <scope>NUCLEOTIDE SEQUENCE [LARGE SCALE GENOMIC DNA]</scope>
    <source>
        <strain evidence="6 7">DSM 20686</strain>
    </source>
</reference>
<dbReference type="InterPro" id="IPR012925">
    <property type="entry name" value="TipAS_dom"/>
</dbReference>
<gene>
    <name evidence="6" type="ORF">RU87_GL000528</name>
</gene>
<dbReference type="RefSeq" id="WP_068164561.1">
    <property type="nucleotide sequence ID" value="NZ_JXJX01000014.1"/>
</dbReference>
<keyword evidence="4" id="KW-0804">Transcription</keyword>
<evidence type="ECO:0000256" key="2">
    <source>
        <dbReference type="ARBA" id="ARBA00023125"/>
    </source>
</evidence>
<organism evidence="6 7">
    <name type="scientific">Pseudolactococcus plantarum</name>
    <dbReference type="NCBI Taxonomy" id="1365"/>
    <lineage>
        <taxon>Bacteria</taxon>
        <taxon>Bacillati</taxon>
        <taxon>Bacillota</taxon>
        <taxon>Bacilli</taxon>
        <taxon>Lactobacillales</taxon>
        <taxon>Streptococcaceae</taxon>
        <taxon>Pseudolactococcus</taxon>
    </lineage>
</organism>
<dbReference type="GO" id="GO:0003677">
    <property type="term" value="F:DNA binding"/>
    <property type="evidence" value="ECO:0007669"/>
    <property type="project" value="UniProtKB-KW"/>
</dbReference>
<dbReference type="STRING" id="1348632.GCA_001591745_01702"/>
<dbReference type="Pfam" id="PF07739">
    <property type="entry name" value="TipAS"/>
    <property type="match status" value="1"/>
</dbReference>
<dbReference type="PANTHER" id="PTHR30204:SF90">
    <property type="entry name" value="HTH-TYPE TRANSCRIPTIONAL ACTIVATOR MTA"/>
    <property type="match status" value="1"/>
</dbReference>
<feature type="domain" description="HTH merR-type" evidence="5">
    <location>
        <begin position="1"/>
        <end position="69"/>
    </location>
</feature>
<dbReference type="CDD" id="cd01106">
    <property type="entry name" value="HTH_TipAL-Mta"/>
    <property type="match status" value="1"/>
</dbReference>
<protein>
    <submittedName>
        <fullName evidence="6">MerR family transcriptional regulator</fullName>
    </submittedName>
</protein>
<evidence type="ECO:0000256" key="4">
    <source>
        <dbReference type="ARBA" id="ARBA00023163"/>
    </source>
</evidence>
<accession>A0A2A5RW67</accession>
<evidence type="ECO:0000256" key="1">
    <source>
        <dbReference type="ARBA" id="ARBA00023015"/>
    </source>
</evidence>
<dbReference type="Gene3D" id="1.10.490.50">
    <property type="entry name" value="Antibiotic binding domain of TipA-like multidrug resistance regulators"/>
    <property type="match status" value="1"/>
</dbReference>
<dbReference type="GO" id="GO:0003700">
    <property type="term" value="F:DNA-binding transcription factor activity"/>
    <property type="evidence" value="ECO:0007669"/>
    <property type="project" value="InterPro"/>
</dbReference>
<dbReference type="SMART" id="SM00422">
    <property type="entry name" value="HTH_MERR"/>
    <property type="match status" value="1"/>
</dbReference>
<dbReference type="SUPFAM" id="SSF46955">
    <property type="entry name" value="Putative DNA-binding domain"/>
    <property type="match status" value="1"/>
</dbReference>
<dbReference type="InterPro" id="IPR000551">
    <property type="entry name" value="MerR-type_HTH_dom"/>
</dbReference>
<dbReference type="InterPro" id="IPR047057">
    <property type="entry name" value="MerR_fam"/>
</dbReference>